<organism evidence="1 2">
    <name type="scientific">Sphingomonas bisphenolicum</name>
    <dbReference type="NCBI Taxonomy" id="296544"/>
    <lineage>
        <taxon>Bacteria</taxon>
        <taxon>Pseudomonadati</taxon>
        <taxon>Pseudomonadota</taxon>
        <taxon>Alphaproteobacteria</taxon>
        <taxon>Sphingomonadales</taxon>
        <taxon>Sphingomonadaceae</taxon>
        <taxon>Sphingomonas</taxon>
    </lineage>
</organism>
<evidence type="ECO:0000313" key="1">
    <source>
        <dbReference type="EMBL" id="BBF68826.1"/>
    </source>
</evidence>
<keyword evidence="2" id="KW-1185">Reference proteome</keyword>
<name>A0ABM7G0R5_9SPHN</name>
<reference evidence="1" key="1">
    <citation type="submission" date="2018-07" db="EMBL/GenBank/DDBJ databases">
        <title>Complete genome sequence of Sphingomonas bisphenolicum strain AO1, a bisphenol A degradative bacterium isolated from Japanese farm field.</title>
        <authorList>
            <person name="Murakami M."/>
            <person name="Koh M."/>
            <person name="Koba S."/>
            <person name="Matsumura Y."/>
        </authorList>
    </citation>
    <scope>NUCLEOTIDE SEQUENCE</scope>
    <source>
        <strain evidence="1">AO1</strain>
    </source>
</reference>
<proteinExistence type="predicted"/>
<sequence length="59" mass="6498">MSAANRAGEAEGVARVRAAVDAAKHALGERAPVWWSDGALEWQRHMARNTAYTEWFATV</sequence>
<gene>
    <name evidence="1" type="ORF">SBA_ch1_10260</name>
</gene>
<evidence type="ECO:0000313" key="2">
    <source>
        <dbReference type="Proteomes" id="UP001059971"/>
    </source>
</evidence>
<dbReference type="RefSeq" id="WP_261936127.1">
    <property type="nucleotide sequence ID" value="NZ_AP018817.1"/>
</dbReference>
<accession>A0ABM7G0R5</accession>
<dbReference type="Proteomes" id="UP001059971">
    <property type="component" value="Chromosome 1"/>
</dbReference>
<protein>
    <submittedName>
        <fullName evidence="1">Uncharacterized protein</fullName>
    </submittedName>
</protein>
<dbReference type="EMBL" id="AP018817">
    <property type="protein sequence ID" value="BBF68826.1"/>
    <property type="molecule type" value="Genomic_DNA"/>
</dbReference>